<evidence type="ECO:0000313" key="2">
    <source>
        <dbReference type="EMBL" id="TNN45345.1"/>
    </source>
</evidence>
<keyword evidence="3" id="KW-1185">Reference proteome</keyword>
<evidence type="ECO:0000313" key="3">
    <source>
        <dbReference type="Proteomes" id="UP000314294"/>
    </source>
</evidence>
<feature type="region of interest" description="Disordered" evidence="1">
    <location>
        <begin position="94"/>
        <end position="143"/>
    </location>
</feature>
<dbReference type="EMBL" id="SRLO01000852">
    <property type="protein sequence ID" value="TNN45345.1"/>
    <property type="molecule type" value="Genomic_DNA"/>
</dbReference>
<organism evidence="2 3">
    <name type="scientific">Liparis tanakae</name>
    <name type="common">Tanaka's snailfish</name>
    <dbReference type="NCBI Taxonomy" id="230148"/>
    <lineage>
        <taxon>Eukaryota</taxon>
        <taxon>Metazoa</taxon>
        <taxon>Chordata</taxon>
        <taxon>Craniata</taxon>
        <taxon>Vertebrata</taxon>
        <taxon>Euteleostomi</taxon>
        <taxon>Actinopterygii</taxon>
        <taxon>Neopterygii</taxon>
        <taxon>Teleostei</taxon>
        <taxon>Neoteleostei</taxon>
        <taxon>Acanthomorphata</taxon>
        <taxon>Eupercaria</taxon>
        <taxon>Perciformes</taxon>
        <taxon>Cottioidei</taxon>
        <taxon>Cottales</taxon>
        <taxon>Liparidae</taxon>
        <taxon>Liparis</taxon>
    </lineage>
</organism>
<evidence type="ECO:0000256" key="1">
    <source>
        <dbReference type="SAM" id="MobiDB-lite"/>
    </source>
</evidence>
<accession>A0A4Z2FWS7</accession>
<proteinExistence type="predicted"/>
<feature type="compositionally biased region" description="Basic and acidic residues" evidence="1">
    <location>
        <begin position="70"/>
        <end position="80"/>
    </location>
</feature>
<comment type="caution">
    <text evidence="2">The sequence shown here is derived from an EMBL/GenBank/DDBJ whole genome shotgun (WGS) entry which is preliminary data.</text>
</comment>
<sequence length="143" mass="15395">MYGSDMAGGTPDFPEPRASCVKRLQPGSQTASELLQQVVSAAVRDSWIVRGEEKRAPVTRLHRYGNGPDGHNKPSERRGNETLAWHAANMRSLPSAKPREPTQNAARTFQFHTNAPVGSGKASCCEAAAPTAESRAAHRSESS</sequence>
<reference evidence="2 3" key="1">
    <citation type="submission" date="2019-03" db="EMBL/GenBank/DDBJ databases">
        <title>First draft genome of Liparis tanakae, snailfish: a comprehensive survey of snailfish specific genes.</title>
        <authorList>
            <person name="Kim W."/>
            <person name="Song I."/>
            <person name="Jeong J.-H."/>
            <person name="Kim D."/>
            <person name="Kim S."/>
            <person name="Ryu S."/>
            <person name="Song J.Y."/>
            <person name="Lee S.K."/>
        </authorList>
    </citation>
    <scope>NUCLEOTIDE SEQUENCE [LARGE SCALE GENOMIC DNA]</scope>
    <source>
        <tissue evidence="2">Muscle</tissue>
    </source>
</reference>
<dbReference type="Proteomes" id="UP000314294">
    <property type="component" value="Unassembled WGS sequence"/>
</dbReference>
<name>A0A4Z2FWS7_9TELE</name>
<protein>
    <submittedName>
        <fullName evidence="2">Uncharacterized protein</fullName>
    </submittedName>
</protein>
<gene>
    <name evidence="2" type="ORF">EYF80_044449</name>
</gene>
<dbReference type="AlphaFoldDB" id="A0A4Z2FWS7"/>
<feature type="region of interest" description="Disordered" evidence="1">
    <location>
        <begin position="59"/>
        <end position="80"/>
    </location>
</feature>
<feature type="compositionally biased region" description="Polar residues" evidence="1">
    <location>
        <begin position="101"/>
        <end position="113"/>
    </location>
</feature>